<organism evidence="3 4">
    <name type="scientific">Buchnera aphidicola</name>
    <name type="common">Macrosiphoniella sanborni</name>
    <dbReference type="NCBI Taxonomy" id="1241865"/>
    <lineage>
        <taxon>Bacteria</taxon>
        <taxon>Pseudomonadati</taxon>
        <taxon>Pseudomonadota</taxon>
        <taxon>Gammaproteobacteria</taxon>
        <taxon>Enterobacterales</taxon>
        <taxon>Erwiniaceae</taxon>
        <taxon>Buchnera</taxon>
    </lineage>
</organism>
<evidence type="ECO:0000313" key="3">
    <source>
        <dbReference type="EMBL" id="QCI23982.1"/>
    </source>
</evidence>
<dbReference type="InterPro" id="IPR036065">
    <property type="entry name" value="BolA-like_sf"/>
</dbReference>
<dbReference type="SUPFAM" id="SSF82657">
    <property type="entry name" value="BolA-like"/>
    <property type="match status" value="1"/>
</dbReference>
<dbReference type="PANTHER" id="PTHR46229:SF2">
    <property type="entry name" value="BOLA-LIKE PROTEIN 1"/>
    <property type="match status" value="1"/>
</dbReference>
<dbReference type="EMBL" id="CP034864">
    <property type="protein sequence ID" value="QCI23982.1"/>
    <property type="molecule type" value="Genomic_DNA"/>
</dbReference>
<proteinExistence type="inferred from homology"/>
<dbReference type="Proteomes" id="UP000298745">
    <property type="component" value="Chromosome"/>
</dbReference>
<dbReference type="InterPro" id="IPR050961">
    <property type="entry name" value="BolA/IbaG_stress_morph_reg"/>
</dbReference>
<dbReference type="PANTHER" id="PTHR46229">
    <property type="entry name" value="BOLA TRANSCRIPTION REGULATOR"/>
    <property type="match status" value="1"/>
</dbReference>
<gene>
    <name evidence="3" type="ORF">D9V74_02230</name>
</gene>
<evidence type="ECO:0000313" key="4">
    <source>
        <dbReference type="Proteomes" id="UP000298745"/>
    </source>
</evidence>
<dbReference type="PIRSF" id="PIRSF003113">
    <property type="entry name" value="BolA"/>
    <property type="match status" value="1"/>
</dbReference>
<reference evidence="3 4" key="2">
    <citation type="submission" date="2019-05" db="EMBL/GenBank/DDBJ databases">
        <title>Genome evolution of the obligate endosymbiont Buchnera aphidicola.</title>
        <authorList>
            <person name="Moran N.A."/>
        </authorList>
    </citation>
    <scope>NUCLEOTIDE SEQUENCE [LARGE SCALE GENOMIC DNA]</scope>
    <source>
        <strain evidence="3 4">Msa</strain>
    </source>
</reference>
<dbReference type="InterPro" id="IPR002634">
    <property type="entry name" value="BolA"/>
</dbReference>
<dbReference type="Gene3D" id="3.30.300.90">
    <property type="entry name" value="BolA-like"/>
    <property type="match status" value="1"/>
</dbReference>
<reference evidence="3 4" key="1">
    <citation type="submission" date="2018-12" db="EMBL/GenBank/DDBJ databases">
        <authorList>
            <person name="Chong R.A."/>
        </authorList>
    </citation>
    <scope>NUCLEOTIDE SEQUENCE [LARGE SCALE GENOMIC DNA]</scope>
    <source>
        <strain evidence="3 4">Msa</strain>
    </source>
</reference>
<protein>
    <submittedName>
        <fullName evidence="3">BolA family transcriptional regulator</fullName>
    </submittedName>
</protein>
<comment type="similarity">
    <text evidence="1 2">Belongs to the BolA/IbaG family.</text>
</comment>
<evidence type="ECO:0000256" key="1">
    <source>
        <dbReference type="ARBA" id="ARBA00005578"/>
    </source>
</evidence>
<name>A0A4D6Y371_9GAMM</name>
<dbReference type="OrthoDB" id="9801469at2"/>
<sequence>MILQKIKQYLVSTMNTNFIQIYDHSHYHNHEKKNLTHIKIVIVSNDFKNQTLVHRHRMIFSKLLKIKKIYSLTLETYTSDEWQENKYKINNDTKCLKKNSIL</sequence>
<evidence type="ECO:0000256" key="2">
    <source>
        <dbReference type="RuleBase" id="RU003860"/>
    </source>
</evidence>
<dbReference type="Pfam" id="PF01722">
    <property type="entry name" value="BolA"/>
    <property type="match status" value="1"/>
</dbReference>
<dbReference type="AlphaFoldDB" id="A0A4D6Y371"/>
<accession>A0A4D6Y371</accession>
<dbReference type="RefSeq" id="WP_158362891.1">
    <property type="nucleotide sequence ID" value="NZ_CP034864.1"/>
</dbReference>